<evidence type="ECO:0000313" key="1">
    <source>
        <dbReference type="EMBL" id="QIL48498.1"/>
    </source>
</evidence>
<evidence type="ECO:0000313" key="2">
    <source>
        <dbReference type="Proteomes" id="UP000501747"/>
    </source>
</evidence>
<reference evidence="1 2" key="1">
    <citation type="submission" date="2020-03" db="EMBL/GenBank/DDBJ databases">
        <title>Vagococcus sp. nov., isolated from beetles.</title>
        <authorList>
            <person name="Hyun D.-W."/>
            <person name="Bae J.-W."/>
        </authorList>
    </citation>
    <scope>NUCLEOTIDE SEQUENCE [LARGE SCALE GENOMIC DNA]</scope>
    <source>
        <strain evidence="1 2">HDW17B</strain>
    </source>
</reference>
<dbReference type="Proteomes" id="UP000501747">
    <property type="component" value="Chromosome"/>
</dbReference>
<organism evidence="1 2">
    <name type="scientific">Vagococcus hydrophili</name>
    <dbReference type="NCBI Taxonomy" id="2714947"/>
    <lineage>
        <taxon>Bacteria</taxon>
        <taxon>Bacillati</taxon>
        <taxon>Bacillota</taxon>
        <taxon>Bacilli</taxon>
        <taxon>Lactobacillales</taxon>
        <taxon>Enterococcaceae</taxon>
        <taxon>Vagococcus</taxon>
    </lineage>
</organism>
<proteinExistence type="predicted"/>
<dbReference type="RefSeq" id="WP_166034641.1">
    <property type="nucleotide sequence ID" value="NZ_CP049887.1"/>
</dbReference>
<dbReference type="AlphaFoldDB" id="A0A6G8ATU4"/>
<dbReference type="KEGG" id="vhy:G7082_08295"/>
<protein>
    <submittedName>
        <fullName evidence="1">Uncharacterized protein</fullName>
    </submittedName>
</protein>
<sequence>MMVIFYYVFKHKKTNTRIGIYSEGDLRESIEDALQTFKTLDSSIGNIYILVLACRTYDGTVDRINEMGNVQTLYFIGKSKTNDNKNIE</sequence>
<accession>A0A6G8ATU4</accession>
<name>A0A6G8ATU4_9ENTE</name>
<gene>
    <name evidence="1" type="ORF">G7082_08295</name>
</gene>
<keyword evidence="2" id="KW-1185">Reference proteome</keyword>
<dbReference type="EMBL" id="CP049887">
    <property type="protein sequence ID" value="QIL48498.1"/>
    <property type="molecule type" value="Genomic_DNA"/>
</dbReference>